<gene>
    <name evidence="2" type="primary">WBGene00277135</name>
</gene>
<dbReference type="AlphaFoldDB" id="A0A2A6CBT9"/>
<feature type="compositionally biased region" description="Basic residues" evidence="1">
    <location>
        <begin position="387"/>
        <end position="396"/>
    </location>
</feature>
<reference evidence="2" key="2">
    <citation type="submission" date="2022-06" db="UniProtKB">
        <authorList>
            <consortium name="EnsemblMetazoa"/>
        </authorList>
    </citation>
    <scope>IDENTIFICATION</scope>
    <source>
        <strain evidence="2">PS312</strain>
    </source>
</reference>
<feature type="compositionally biased region" description="Polar residues" evidence="1">
    <location>
        <begin position="412"/>
        <end position="425"/>
    </location>
</feature>
<evidence type="ECO:0000256" key="1">
    <source>
        <dbReference type="SAM" id="MobiDB-lite"/>
    </source>
</evidence>
<feature type="region of interest" description="Disordered" evidence="1">
    <location>
        <begin position="371"/>
        <end position="430"/>
    </location>
</feature>
<protein>
    <submittedName>
        <fullName evidence="2">Uncharacterized protein</fullName>
    </submittedName>
</protein>
<accession>A0A8R1YV80</accession>
<accession>A0A2A6CBT9</accession>
<dbReference type="Proteomes" id="UP000005239">
    <property type="component" value="Unassembled WGS sequence"/>
</dbReference>
<name>A0A2A6CBT9_PRIPA</name>
<sequence length="452" mass="51650">MFGVRRNVDGRAVLTQESDSIPDDETGMLIQSDEEFDQFSDDEMANMELLASKVMRQRNHSLQQDFNNGRRVVDSICGYMNRRVEYLCRVCLRGTQNSTKTCCESRFLIFYVHSFGMIASIREIWRSKRSQMITVVSFSAVNQITHIFEKNENEILEIHREVHRVRAGSATRTRNDLHSSESFMDGVETKSQFDNKEIILNLSLSLDSYPFFRAGRGSATPLLISIQDLPARLRNKPENISMQCIMNYNMELLASRLGQSETAVSNVQSKISKQVMPVSYIRLYSLSSKTKTDYYKLPLDLLNGIKMSYQWAATAFCHPIICELQLLNLNNHIVGGHEYIPEGNASNFDIPIENECSEARDELDEVDVVTISETPKRSSERGLSQPPRKKIPKINRKLSIQRSSAFKMELTDSPTTQTERPSYTDLSGEKVQYQQYEVAAESSYPNGMMTQE</sequence>
<organism evidence="2 3">
    <name type="scientific">Pristionchus pacificus</name>
    <name type="common">Parasitic nematode worm</name>
    <dbReference type="NCBI Taxonomy" id="54126"/>
    <lineage>
        <taxon>Eukaryota</taxon>
        <taxon>Metazoa</taxon>
        <taxon>Ecdysozoa</taxon>
        <taxon>Nematoda</taxon>
        <taxon>Chromadorea</taxon>
        <taxon>Rhabditida</taxon>
        <taxon>Rhabditina</taxon>
        <taxon>Diplogasteromorpha</taxon>
        <taxon>Diplogasteroidea</taxon>
        <taxon>Neodiplogasteridae</taxon>
        <taxon>Pristionchus</taxon>
    </lineage>
</organism>
<dbReference type="EnsemblMetazoa" id="PPA38766.1">
    <property type="protein sequence ID" value="PPA38766.1"/>
    <property type="gene ID" value="WBGene00277135"/>
</dbReference>
<evidence type="ECO:0000313" key="2">
    <source>
        <dbReference type="EnsemblMetazoa" id="PPA38766.1"/>
    </source>
</evidence>
<reference evidence="3" key="1">
    <citation type="journal article" date="2008" name="Nat. Genet.">
        <title>The Pristionchus pacificus genome provides a unique perspective on nematode lifestyle and parasitism.</title>
        <authorList>
            <person name="Dieterich C."/>
            <person name="Clifton S.W."/>
            <person name="Schuster L.N."/>
            <person name="Chinwalla A."/>
            <person name="Delehaunty K."/>
            <person name="Dinkelacker I."/>
            <person name="Fulton L."/>
            <person name="Fulton R."/>
            <person name="Godfrey J."/>
            <person name="Minx P."/>
            <person name="Mitreva M."/>
            <person name="Roeseler W."/>
            <person name="Tian H."/>
            <person name="Witte H."/>
            <person name="Yang S.P."/>
            <person name="Wilson R.K."/>
            <person name="Sommer R.J."/>
        </authorList>
    </citation>
    <scope>NUCLEOTIDE SEQUENCE [LARGE SCALE GENOMIC DNA]</scope>
    <source>
        <strain evidence="3">PS312</strain>
    </source>
</reference>
<proteinExistence type="predicted"/>
<evidence type="ECO:0000313" key="3">
    <source>
        <dbReference type="Proteomes" id="UP000005239"/>
    </source>
</evidence>
<keyword evidence="3" id="KW-1185">Reference proteome</keyword>